<reference evidence="3 4" key="1">
    <citation type="submission" date="2022-05" db="EMBL/GenBank/DDBJ databases">
        <authorList>
            <consortium name="Genoscope - CEA"/>
            <person name="William W."/>
        </authorList>
    </citation>
    <scope>NUCLEOTIDE SEQUENCE [LARGE SCALE GENOMIC DNA]</scope>
</reference>
<dbReference type="PROSITE" id="PS50017">
    <property type="entry name" value="DEATH_DOMAIN"/>
    <property type="match status" value="1"/>
</dbReference>
<feature type="region of interest" description="Disordered" evidence="1">
    <location>
        <begin position="104"/>
        <end position="248"/>
    </location>
</feature>
<sequence>MPSGTEAFGLAALEALSAGVPILITHNSGLAEALKEVPFGRGCIVHQEADWAEKIKQARKNLKTGLEEASMLRDKYKEKYCWRDQCAAFVKKLRALHSGHAEEMQQESQYKRHSAQKRVAVADVKKEERDNEDGHKAKKSKETAIQDSKKISPVGKKMAEKMSDQKAVYPSEEDRIVIEIGSSEDEDERSDDEPCASGQNVAASGYTEVKQEEENGSAAKKPKLDTVEESGTSGVSSSSETRKFKVRKGNPELDELEQLANDIDPSVWKKVARKLKIDNPVITAIDKENEEFYEKKYTMLQKWKQANGSAATWRKLNQALVDANLRELAEKHCCVKMN</sequence>
<evidence type="ECO:0000313" key="4">
    <source>
        <dbReference type="Proteomes" id="UP001159428"/>
    </source>
</evidence>
<accession>A0AAU9X8D7</accession>
<dbReference type="InterPro" id="IPR011029">
    <property type="entry name" value="DEATH-like_dom_sf"/>
</dbReference>
<evidence type="ECO:0000259" key="2">
    <source>
        <dbReference type="PROSITE" id="PS50017"/>
    </source>
</evidence>
<feature type="compositionally biased region" description="Basic and acidic residues" evidence="1">
    <location>
        <begin position="123"/>
        <end position="150"/>
    </location>
</feature>
<feature type="compositionally biased region" description="Acidic residues" evidence="1">
    <location>
        <begin position="182"/>
        <end position="194"/>
    </location>
</feature>
<evidence type="ECO:0000313" key="3">
    <source>
        <dbReference type="EMBL" id="CAH3139813.1"/>
    </source>
</evidence>
<keyword evidence="4" id="KW-1185">Reference proteome</keyword>
<proteinExistence type="predicted"/>
<dbReference type="GO" id="GO:0007165">
    <property type="term" value="P:signal transduction"/>
    <property type="evidence" value="ECO:0007669"/>
    <property type="project" value="InterPro"/>
</dbReference>
<dbReference type="InterPro" id="IPR000488">
    <property type="entry name" value="Death_dom"/>
</dbReference>
<organism evidence="3 4">
    <name type="scientific">Pocillopora meandrina</name>
    <dbReference type="NCBI Taxonomy" id="46732"/>
    <lineage>
        <taxon>Eukaryota</taxon>
        <taxon>Metazoa</taxon>
        <taxon>Cnidaria</taxon>
        <taxon>Anthozoa</taxon>
        <taxon>Hexacorallia</taxon>
        <taxon>Scleractinia</taxon>
        <taxon>Astrocoeniina</taxon>
        <taxon>Pocilloporidae</taxon>
        <taxon>Pocillopora</taxon>
    </lineage>
</organism>
<dbReference type="AlphaFoldDB" id="A0AAU9X8D7"/>
<dbReference type="Pfam" id="PF20706">
    <property type="entry name" value="GT4-conflict"/>
    <property type="match status" value="1"/>
</dbReference>
<feature type="domain" description="Death" evidence="2">
    <location>
        <begin position="268"/>
        <end position="330"/>
    </location>
</feature>
<dbReference type="SUPFAM" id="SSF47986">
    <property type="entry name" value="DEATH domain"/>
    <property type="match status" value="1"/>
</dbReference>
<dbReference type="CDD" id="cd01670">
    <property type="entry name" value="Death"/>
    <property type="match status" value="1"/>
</dbReference>
<evidence type="ECO:0000256" key="1">
    <source>
        <dbReference type="SAM" id="MobiDB-lite"/>
    </source>
</evidence>
<dbReference type="SMART" id="SM00005">
    <property type="entry name" value="DEATH"/>
    <property type="match status" value="1"/>
</dbReference>
<dbReference type="Gene3D" id="3.40.50.2000">
    <property type="entry name" value="Glycogen Phosphorylase B"/>
    <property type="match status" value="1"/>
</dbReference>
<dbReference type="Proteomes" id="UP001159428">
    <property type="component" value="Unassembled WGS sequence"/>
</dbReference>
<protein>
    <recommendedName>
        <fullName evidence="2">Death domain-containing protein</fullName>
    </recommendedName>
</protein>
<dbReference type="SUPFAM" id="SSF53756">
    <property type="entry name" value="UDP-Glycosyltransferase/glycogen phosphorylase"/>
    <property type="match status" value="1"/>
</dbReference>
<comment type="caution">
    <text evidence="3">The sequence shown here is derived from an EMBL/GenBank/DDBJ whole genome shotgun (WGS) entry which is preliminary data.</text>
</comment>
<gene>
    <name evidence="3" type="ORF">PMEA_00018993</name>
</gene>
<dbReference type="EMBL" id="CALNXJ010000033">
    <property type="protein sequence ID" value="CAH3139813.1"/>
    <property type="molecule type" value="Genomic_DNA"/>
</dbReference>
<feature type="compositionally biased region" description="Low complexity" evidence="1">
    <location>
        <begin position="229"/>
        <end position="239"/>
    </location>
</feature>
<name>A0AAU9X8D7_9CNID</name>
<dbReference type="Gene3D" id="1.10.533.10">
    <property type="entry name" value="Death Domain, Fas"/>
    <property type="match status" value="1"/>
</dbReference>
<dbReference type="Pfam" id="PF00531">
    <property type="entry name" value="Death"/>
    <property type="match status" value="1"/>
</dbReference>